<dbReference type="InterPro" id="IPR035901">
    <property type="entry name" value="GIY-YIG_endonuc_sf"/>
</dbReference>
<protein>
    <recommendedName>
        <fullName evidence="1">Putative endonuclease SegE-like GIY-YIG domain-containing protein</fullName>
    </recommendedName>
</protein>
<gene>
    <name evidence="2" type="ORF">AKJ51_03670</name>
</gene>
<evidence type="ECO:0000313" key="2">
    <source>
        <dbReference type="EMBL" id="KXB06435.1"/>
    </source>
</evidence>
<dbReference type="Pfam" id="PF19835">
    <property type="entry name" value="SegE_GIY-YIG"/>
    <property type="match status" value="1"/>
</dbReference>
<dbReference type="AlphaFoldDB" id="A0A133VJ09"/>
<proteinExistence type="predicted"/>
<accession>A0A133VJ09</accession>
<dbReference type="InterPro" id="IPR045566">
    <property type="entry name" value="SegE-like_GIY-YIG"/>
</dbReference>
<dbReference type="EMBL" id="LHYE01000045">
    <property type="protein sequence ID" value="KXB06435.1"/>
    <property type="molecule type" value="Genomic_DNA"/>
</dbReference>
<dbReference type="SUPFAM" id="SSF82771">
    <property type="entry name" value="GIY-YIG endonuclease"/>
    <property type="match status" value="1"/>
</dbReference>
<comment type="caution">
    <text evidence="2">The sequence shown here is derived from an EMBL/GenBank/DDBJ whole genome shotgun (WGS) entry which is preliminary data.</text>
</comment>
<keyword evidence="3" id="KW-1185">Reference proteome</keyword>
<dbReference type="Proteomes" id="UP000070263">
    <property type="component" value="Unassembled WGS sequence"/>
</dbReference>
<dbReference type="Gene3D" id="3.40.1440.10">
    <property type="entry name" value="GIY-YIG endonuclease"/>
    <property type="match status" value="1"/>
</dbReference>
<name>A0A133VJ09_9EURY</name>
<feature type="domain" description="Putative endonuclease SegE-like GIY-YIG" evidence="1">
    <location>
        <begin position="6"/>
        <end position="116"/>
    </location>
</feature>
<reference evidence="2 3" key="1">
    <citation type="journal article" date="2016" name="Sci. Rep.">
        <title>Metabolic traits of an uncultured archaeal lineage -MSBL1- from brine pools of the Red Sea.</title>
        <authorList>
            <person name="Mwirichia R."/>
            <person name="Alam I."/>
            <person name="Rashid M."/>
            <person name="Vinu M."/>
            <person name="Ba-Alawi W."/>
            <person name="Anthony Kamau A."/>
            <person name="Kamanda Ngugi D."/>
            <person name="Goker M."/>
            <person name="Klenk H.P."/>
            <person name="Bajic V."/>
            <person name="Stingl U."/>
        </authorList>
    </citation>
    <scope>NUCLEOTIDE SEQUENCE [LARGE SCALE GENOMIC DNA]</scope>
    <source>
        <strain evidence="2">SCGC-AAA382A20</strain>
    </source>
</reference>
<organism evidence="2 3">
    <name type="scientific">candidate division MSBL1 archaeon SCGC-AAA382A20</name>
    <dbReference type="NCBI Taxonomy" id="1698280"/>
    <lineage>
        <taxon>Archaea</taxon>
        <taxon>Methanobacteriati</taxon>
        <taxon>Methanobacteriota</taxon>
        <taxon>candidate division MSBL1</taxon>
    </lineage>
</organism>
<evidence type="ECO:0000313" key="3">
    <source>
        <dbReference type="Proteomes" id="UP000070263"/>
    </source>
</evidence>
<sequence>MHWECKNKPDLTQFGFVYCITNNKTGKAYIGCKQYFNYKKRKRKSESNWKAYMGSSKHLLEDIKKIGKKNFKFEIMGEFKNKRSLRYYECYYQMKYNVLTKTLEGTDEPAFYNNYVGGKFYRPVQKSCHVD</sequence>
<evidence type="ECO:0000259" key="1">
    <source>
        <dbReference type="Pfam" id="PF19835"/>
    </source>
</evidence>